<protein>
    <recommendedName>
        <fullName evidence="2">WD40/YVTN repeat-like-containing domain</fullName>
    </recommendedName>
</protein>
<proteinExistence type="predicted"/>
<evidence type="ECO:0008006" key="2">
    <source>
        <dbReference type="Google" id="ProtNLM"/>
    </source>
</evidence>
<organism evidence="1">
    <name type="scientific">Phaffia rhodozyma</name>
    <name type="common">Yeast</name>
    <name type="synonym">Xanthophyllomyces dendrorhous</name>
    <dbReference type="NCBI Taxonomy" id="264483"/>
    <lineage>
        <taxon>Eukaryota</taxon>
        <taxon>Fungi</taxon>
        <taxon>Dikarya</taxon>
        <taxon>Basidiomycota</taxon>
        <taxon>Agaricomycotina</taxon>
        <taxon>Tremellomycetes</taxon>
        <taxon>Cystofilobasidiales</taxon>
        <taxon>Mrakiaceae</taxon>
        <taxon>Phaffia</taxon>
    </lineage>
</organism>
<dbReference type="AlphaFoldDB" id="A0A0F7STV4"/>
<sequence>MWDVQDDALQALDEETRQAQQRVDDLLTLKPIGSITGHDKPSRTVGFNPRTLMIATGAGELAFWLPEKVDGATSTGASAVPISI</sequence>
<dbReference type="EMBL" id="LN483157">
    <property type="protein sequence ID" value="CED84099.1"/>
    <property type="molecule type" value="Genomic_DNA"/>
</dbReference>
<evidence type="ECO:0000313" key="1">
    <source>
        <dbReference type="EMBL" id="CED84099.1"/>
    </source>
</evidence>
<name>A0A0F7STV4_PHARH</name>
<accession>A0A0F7STV4</accession>
<reference evidence="1" key="1">
    <citation type="submission" date="2014-08" db="EMBL/GenBank/DDBJ databases">
        <authorList>
            <person name="Sharma Rahul"/>
            <person name="Thines Marco"/>
        </authorList>
    </citation>
    <scope>NUCLEOTIDE SEQUENCE</scope>
</reference>